<evidence type="ECO:0000256" key="13">
    <source>
        <dbReference type="ARBA" id="ARBA00023180"/>
    </source>
</evidence>
<dbReference type="CDD" id="cd09601">
    <property type="entry name" value="M1_APN-Q_like"/>
    <property type="match status" value="1"/>
</dbReference>
<feature type="binding site" evidence="15">
    <location>
        <position position="355"/>
    </location>
    <ligand>
        <name>Zn(2+)</name>
        <dbReference type="ChEBI" id="CHEBI:29105"/>
        <note>catalytic</note>
    </ligand>
</feature>
<dbReference type="Gene3D" id="1.10.390.10">
    <property type="entry name" value="Neutral Protease Domain 2"/>
    <property type="match status" value="1"/>
</dbReference>
<evidence type="ECO:0000313" key="23">
    <source>
        <dbReference type="Proteomes" id="UP000078542"/>
    </source>
</evidence>
<evidence type="ECO:0000256" key="5">
    <source>
        <dbReference type="ARBA" id="ARBA00022622"/>
    </source>
</evidence>
<sequence length="827" mass="97401">MRFPKLLLNIGVILVTRTVSCIDNNVEIIDRFLPNNTVPIHYNINLTLHLEEGNFTFYGESNIEIEIRYELSNITLHSRELEINETATTLINDYGTVYKPMKHIQNITSDILILSFNDVLSPGLYILNMKFAGNLLMSSQKQGLMKFWYLSPKGNTWLAVTHFEPNGARRMFPCWDEPAIKATFSISVTHHEKYSVLSNMPILKQHYEKENMIWTHFETTPVMSTYIVAIAMSEFVRVPNANETINMWCRSITLISKVKFAHSAADEIVKFLSHYTTSVQKVPKMDHVLIPNFVVGGMENWGLITYDESNIIYDDDKDPIFKKTEIALLIAHKLTHQWFGNLVTPCWWNYMWLSEGFASFFQMYIINKIFNWRITEIFMIHEIQQSFLKDTEFLNFVILKYGINFEDDSLNSNVYKKASVLLRMLQNIITEEVFRNGLIIYLDRHQFRSVTPDDLWSAMQSALNQSDIPHEDYKIKEVMDTWINQESYPFVHVEKNYETGEVTISKICLGQFKEISCANTWWIPITFATQSNPDFSNTVPSYWLRPDQHNISFTINPNDWIIVNLQLTGYYRVSYDNKNWQKIAHYLNSKEYENIHVLNRAQIVIDSFILIFDHRISDLLFLQLINYLSKERDYVAWQSLFEVIEYIPKTLLLPEMRHFKIHIQRLLHKLLQKVKYIEDPNDNDVTKLIRINALKWACVVDNEECIKMTAHKLSRHLANPKTYTISRWEKYVYCTGMMTANKTTWDKMFELYVKGELKHQDRELLKGLGCAKDPDIIINYLNILALNTSLFNNNKHSHVFKYILEQHVRNFIILDYVLKNFKIIKPR</sequence>
<dbReference type="PANTHER" id="PTHR11533">
    <property type="entry name" value="PROTEASE M1 ZINC METALLOPROTEASE"/>
    <property type="match status" value="1"/>
</dbReference>
<feature type="binding site" evidence="15">
    <location>
        <position position="336"/>
    </location>
    <ligand>
        <name>Zn(2+)</name>
        <dbReference type="ChEBI" id="CHEBI:29105"/>
        <note>catalytic</note>
    </ligand>
</feature>
<keyword evidence="3 17" id="KW-0031">Aminopeptidase</keyword>
<dbReference type="Pfam" id="PF11838">
    <property type="entry name" value="ERAP1_C"/>
    <property type="match status" value="1"/>
</dbReference>
<evidence type="ECO:0000256" key="2">
    <source>
        <dbReference type="ARBA" id="ARBA00010136"/>
    </source>
</evidence>
<keyword evidence="8 18" id="KW-0732">Signal</keyword>
<dbReference type="GO" id="GO:0006508">
    <property type="term" value="P:proteolysis"/>
    <property type="evidence" value="ECO:0007669"/>
    <property type="project" value="UniProtKB-KW"/>
</dbReference>
<feature type="chain" id="PRO_5007582097" description="Aminopeptidase" evidence="18">
    <location>
        <begin position="22"/>
        <end position="827"/>
    </location>
</feature>
<feature type="domain" description="Aminopeptidase N-like N-terminal" evidence="21">
    <location>
        <begin position="38"/>
        <end position="227"/>
    </location>
</feature>
<dbReference type="STRING" id="456900.A0A151IE43"/>
<keyword evidence="9 17" id="KW-0378">Hydrolase</keyword>
<dbReference type="Gene3D" id="2.60.40.1910">
    <property type="match status" value="1"/>
</dbReference>
<dbReference type="AlphaFoldDB" id="A0A151IE43"/>
<dbReference type="SUPFAM" id="SSF55486">
    <property type="entry name" value="Metalloproteases ('zincins'), catalytic domain"/>
    <property type="match status" value="1"/>
</dbReference>
<dbReference type="FunFam" id="2.60.40.1910:FF:000008">
    <property type="entry name" value="Aminopeptidase"/>
    <property type="match status" value="1"/>
</dbReference>
<evidence type="ECO:0000256" key="17">
    <source>
        <dbReference type="RuleBase" id="RU364040"/>
    </source>
</evidence>
<keyword evidence="5" id="KW-0336">GPI-anchor</keyword>
<keyword evidence="4" id="KW-1003">Cell membrane</keyword>
<keyword evidence="12" id="KW-0472">Membrane</keyword>
<evidence type="ECO:0000256" key="4">
    <source>
        <dbReference type="ARBA" id="ARBA00022475"/>
    </source>
</evidence>
<dbReference type="Gene3D" id="1.25.50.20">
    <property type="match status" value="1"/>
</dbReference>
<reference evidence="22 23" key="1">
    <citation type="submission" date="2016-03" db="EMBL/GenBank/DDBJ databases">
        <title>Cyphomyrmex costatus WGS genome.</title>
        <authorList>
            <person name="Nygaard S."/>
            <person name="Hu H."/>
            <person name="Boomsma J."/>
            <person name="Zhang G."/>
        </authorList>
    </citation>
    <scope>NUCLEOTIDE SEQUENCE [LARGE SCALE GENOMIC DNA]</scope>
    <source>
        <strain evidence="22">MS0001</strain>
        <tissue evidence="22">Whole body</tissue>
    </source>
</reference>
<dbReference type="InterPro" id="IPR027268">
    <property type="entry name" value="Peptidase_M4/M1_CTD_sf"/>
</dbReference>
<feature type="binding site" evidence="15">
    <location>
        <position position="332"/>
    </location>
    <ligand>
        <name>Zn(2+)</name>
        <dbReference type="ChEBI" id="CHEBI:29105"/>
        <note>catalytic</note>
    </ligand>
</feature>
<dbReference type="Pfam" id="PF17900">
    <property type="entry name" value="Peptidase_M1_N"/>
    <property type="match status" value="1"/>
</dbReference>
<dbReference type="GO" id="GO:0005737">
    <property type="term" value="C:cytoplasm"/>
    <property type="evidence" value="ECO:0007669"/>
    <property type="project" value="TreeGrafter"/>
</dbReference>
<keyword evidence="6 17" id="KW-0645">Protease</keyword>
<keyword evidence="7 15" id="KW-0479">Metal-binding</keyword>
<dbReference type="InterPro" id="IPR050344">
    <property type="entry name" value="Peptidase_M1_aminopeptidases"/>
</dbReference>
<dbReference type="InterPro" id="IPR014782">
    <property type="entry name" value="Peptidase_M1_dom"/>
</dbReference>
<evidence type="ECO:0000256" key="11">
    <source>
        <dbReference type="ARBA" id="ARBA00023049"/>
    </source>
</evidence>
<name>A0A151IE43_9HYME</name>
<keyword evidence="13" id="KW-0325">Glycoprotein</keyword>
<evidence type="ECO:0000256" key="12">
    <source>
        <dbReference type="ARBA" id="ARBA00023136"/>
    </source>
</evidence>
<evidence type="ECO:0000256" key="8">
    <source>
        <dbReference type="ARBA" id="ARBA00022729"/>
    </source>
</evidence>
<keyword evidence="10 15" id="KW-0862">Zinc</keyword>
<dbReference type="PRINTS" id="PR00756">
    <property type="entry name" value="ALADIPTASE"/>
</dbReference>
<evidence type="ECO:0000256" key="15">
    <source>
        <dbReference type="PIRSR" id="PIRSR634016-3"/>
    </source>
</evidence>
<gene>
    <name evidence="22" type="ORF">ALC62_10306</name>
</gene>
<protein>
    <recommendedName>
        <fullName evidence="17">Aminopeptidase</fullName>
        <ecNumber evidence="17">3.4.11.-</ecNumber>
    </recommendedName>
</protein>
<feature type="site" description="Transition state stabilizer" evidence="16">
    <location>
        <position position="415"/>
    </location>
</feature>
<evidence type="ECO:0000256" key="16">
    <source>
        <dbReference type="PIRSR" id="PIRSR634016-4"/>
    </source>
</evidence>
<dbReference type="Gene3D" id="2.60.40.1730">
    <property type="entry name" value="tricorn interacting facor f3 domain"/>
    <property type="match status" value="1"/>
</dbReference>
<dbReference type="GO" id="GO:0005886">
    <property type="term" value="C:plasma membrane"/>
    <property type="evidence" value="ECO:0007669"/>
    <property type="project" value="UniProtKB-SubCell"/>
</dbReference>
<evidence type="ECO:0000256" key="6">
    <source>
        <dbReference type="ARBA" id="ARBA00022670"/>
    </source>
</evidence>
<dbReference type="PANTHER" id="PTHR11533:SF290">
    <property type="entry name" value="AMINOPEPTIDASE"/>
    <property type="match status" value="1"/>
</dbReference>
<dbReference type="InterPro" id="IPR034016">
    <property type="entry name" value="M1_APN-typ"/>
</dbReference>
<comment type="cofactor">
    <cofactor evidence="15 17">
        <name>Zn(2+)</name>
        <dbReference type="ChEBI" id="CHEBI:29105"/>
    </cofactor>
    <text evidence="15 17">Binds 1 zinc ion per subunit.</text>
</comment>
<dbReference type="GO" id="GO:0098552">
    <property type="term" value="C:side of membrane"/>
    <property type="evidence" value="ECO:0007669"/>
    <property type="project" value="UniProtKB-KW"/>
</dbReference>
<comment type="subcellular location">
    <subcellularLocation>
        <location evidence="1">Cell membrane</location>
        <topology evidence="1">Lipid-anchor</topology>
        <topology evidence="1">GPI-anchor</topology>
    </subcellularLocation>
</comment>
<dbReference type="SUPFAM" id="SSF63737">
    <property type="entry name" value="Leukotriene A4 hydrolase N-terminal domain"/>
    <property type="match status" value="1"/>
</dbReference>
<evidence type="ECO:0000256" key="10">
    <source>
        <dbReference type="ARBA" id="ARBA00022833"/>
    </source>
</evidence>
<feature type="domain" description="Peptidase M1 membrane alanine aminopeptidase" evidence="19">
    <location>
        <begin position="263"/>
        <end position="482"/>
    </location>
</feature>
<feature type="signal peptide" evidence="18">
    <location>
        <begin position="1"/>
        <end position="21"/>
    </location>
</feature>
<evidence type="ECO:0000256" key="9">
    <source>
        <dbReference type="ARBA" id="ARBA00022801"/>
    </source>
</evidence>
<dbReference type="InterPro" id="IPR042097">
    <property type="entry name" value="Aminopeptidase_N-like_N_sf"/>
</dbReference>
<dbReference type="EC" id="3.4.11.-" evidence="17"/>
<dbReference type="FunFam" id="1.10.390.10:FF:000013">
    <property type="entry name" value="Aminopeptidase N"/>
    <property type="match status" value="1"/>
</dbReference>
<evidence type="ECO:0000256" key="14">
    <source>
        <dbReference type="ARBA" id="ARBA00023288"/>
    </source>
</evidence>
<dbReference type="InterPro" id="IPR024571">
    <property type="entry name" value="ERAP1-like_C_dom"/>
</dbReference>
<evidence type="ECO:0000256" key="18">
    <source>
        <dbReference type="SAM" id="SignalP"/>
    </source>
</evidence>
<dbReference type="GO" id="GO:0043171">
    <property type="term" value="P:peptide catabolic process"/>
    <property type="evidence" value="ECO:0007669"/>
    <property type="project" value="TreeGrafter"/>
</dbReference>
<evidence type="ECO:0000259" key="21">
    <source>
        <dbReference type="Pfam" id="PF17900"/>
    </source>
</evidence>
<dbReference type="GO" id="GO:0008270">
    <property type="term" value="F:zinc ion binding"/>
    <property type="evidence" value="ECO:0007669"/>
    <property type="project" value="UniProtKB-UniRule"/>
</dbReference>
<keyword evidence="14" id="KW-0449">Lipoprotein</keyword>
<feature type="domain" description="ERAP1-like C-terminal" evidence="20">
    <location>
        <begin position="560"/>
        <end position="825"/>
    </location>
</feature>
<dbReference type="Pfam" id="PF01433">
    <property type="entry name" value="Peptidase_M1"/>
    <property type="match status" value="1"/>
</dbReference>
<dbReference type="GO" id="GO:0005615">
    <property type="term" value="C:extracellular space"/>
    <property type="evidence" value="ECO:0007669"/>
    <property type="project" value="TreeGrafter"/>
</dbReference>
<evidence type="ECO:0000256" key="3">
    <source>
        <dbReference type="ARBA" id="ARBA00022438"/>
    </source>
</evidence>
<dbReference type="EMBL" id="KQ977891">
    <property type="protein sequence ID" value="KYM98969.1"/>
    <property type="molecule type" value="Genomic_DNA"/>
</dbReference>
<evidence type="ECO:0000256" key="7">
    <source>
        <dbReference type="ARBA" id="ARBA00022723"/>
    </source>
</evidence>
<organism evidence="22 23">
    <name type="scientific">Cyphomyrmex costatus</name>
    <dbReference type="NCBI Taxonomy" id="456900"/>
    <lineage>
        <taxon>Eukaryota</taxon>
        <taxon>Metazoa</taxon>
        <taxon>Ecdysozoa</taxon>
        <taxon>Arthropoda</taxon>
        <taxon>Hexapoda</taxon>
        <taxon>Insecta</taxon>
        <taxon>Pterygota</taxon>
        <taxon>Neoptera</taxon>
        <taxon>Endopterygota</taxon>
        <taxon>Hymenoptera</taxon>
        <taxon>Apocrita</taxon>
        <taxon>Aculeata</taxon>
        <taxon>Formicoidea</taxon>
        <taxon>Formicidae</taxon>
        <taxon>Myrmicinae</taxon>
        <taxon>Cyphomyrmex</taxon>
    </lineage>
</organism>
<dbReference type="GO" id="GO:0042277">
    <property type="term" value="F:peptide binding"/>
    <property type="evidence" value="ECO:0007669"/>
    <property type="project" value="TreeGrafter"/>
</dbReference>
<dbReference type="InterPro" id="IPR001930">
    <property type="entry name" value="Peptidase_M1"/>
</dbReference>
<evidence type="ECO:0000259" key="19">
    <source>
        <dbReference type="Pfam" id="PF01433"/>
    </source>
</evidence>
<evidence type="ECO:0000259" key="20">
    <source>
        <dbReference type="Pfam" id="PF11838"/>
    </source>
</evidence>
<proteinExistence type="inferred from homology"/>
<evidence type="ECO:0000256" key="1">
    <source>
        <dbReference type="ARBA" id="ARBA00004609"/>
    </source>
</evidence>
<dbReference type="InterPro" id="IPR045357">
    <property type="entry name" value="Aminopeptidase_N-like_N"/>
</dbReference>
<keyword evidence="11 17" id="KW-0482">Metalloprotease</keyword>
<keyword evidence="23" id="KW-1185">Reference proteome</keyword>
<dbReference type="Proteomes" id="UP000078542">
    <property type="component" value="Unassembled WGS sequence"/>
</dbReference>
<comment type="similarity">
    <text evidence="2 17">Belongs to the peptidase M1 family.</text>
</comment>
<accession>A0A151IE43</accession>
<dbReference type="GO" id="GO:0070006">
    <property type="term" value="F:metalloaminopeptidase activity"/>
    <property type="evidence" value="ECO:0007669"/>
    <property type="project" value="TreeGrafter"/>
</dbReference>
<evidence type="ECO:0000313" key="22">
    <source>
        <dbReference type="EMBL" id="KYM98969.1"/>
    </source>
</evidence>